<comment type="caution">
    <text evidence="2">The sequence shown here is derived from an EMBL/GenBank/DDBJ whole genome shotgun (WGS) entry which is preliminary data.</text>
</comment>
<proteinExistence type="predicted"/>
<gene>
    <name evidence="2" type="ORF">LL253_18105</name>
</gene>
<reference evidence="2 3" key="1">
    <citation type="submission" date="2021-10" db="EMBL/GenBank/DDBJ databases">
        <title>The diversity and Nitrogen Metabolism of Culturable Nitrate-Utilizing Bacteria Within the Oxygen Minimum Zone of the Changjiang (Yangtze River)Estuary.</title>
        <authorList>
            <person name="Zhang D."/>
            <person name="Zheng J."/>
            <person name="Liu S."/>
            <person name="He W."/>
        </authorList>
    </citation>
    <scope>NUCLEOTIDE SEQUENCE [LARGE SCALE GENOMIC DNA]</scope>
    <source>
        <strain evidence="2 3">FXH275-2</strain>
    </source>
</reference>
<name>A0ABS8HBX1_9SPHN</name>
<sequence>MRGAIRTSALATLLLVAACDGREESAIDNLANGANQAQVQNNVRAEAMALMEPLAPPEPGTPGGLPVDPAPIEEGSIDPDSAQGAAQVVQGYYGLLEEKRFEDAQDMWNPATAIGAQDDAHFVARFRGFSEIHANVGAPSEPEGAAGSLYVTVPVQVYGRIAANGKPWYALRQVTLRRVNDVPGSTEEQRRWHIQSIGAYAPEEAQVASSVTAPISITDGMARRKQAEAK</sequence>
<protein>
    <recommendedName>
        <fullName evidence="4">Lipoprotein</fullName>
    </recommendedName>
</protein>
<evidence type="ECO:0000313" key="3">
    <source>
        <dbReference type="Proteomes" id="UP001198830"/>
    </source>
</evidence>
<dbReference type="RefSeq" id="WP_228228065.1">
    <property type="nucleotide sequence ID" value="NZ_JAJGNP010000023.1"/>
</dbReference>
<organism evidence="2 3">
    <name type="scientific">Sphingobium soli</name>
    <dbReference type="NCBI Taxonomy" id="1591116"/>
    <lineage>
        <taxon>Bacteria</taxon>
        <taxon>Pseudomonadati</taxon>
        <taxon>Pseudomonadota</taxon>
        <taxon>Alphaproteobacteria</taxon>
        <taxon>Sphingomonadales</taxon>
        <taxon>Sphingomonadaceae</taxon>
        <taxon>Sphingobium</taxon>
    </lineage>
</organism>
<feature type="region of interest" description="Disordered" evidence="1">
    <location>
        <begin position="53"/>
        <end position="82"/>
    </location>
</feature>
<dbReference type="EMBL" id="JAJGNP010000023">
    <property type="protein sequence ID" value="MCC4234588.1"/>
    <property type="molecule type" value="Genomic_DNA"/>
</dbReference>
<evidence type="ECO:0008006" key="4">
    <source>
        <dbReference type="Google" id="ProtNLM"/>
    </source>
</evidence>
<accession>A0ABS8HBX1</accession>
<keyword evidence="3" id="KW-1185">Reference proteome</keyword>
<dbReference type="Proteomes" id="UP001198830">
    <property type="component" value="Unassembled WGS sequence"/>
</dbReference>
<evidence type="ECO:0000313" key="2">
    <source>
        <dbReference type="EMBL" id="MCC4234588.1"/>
    </source>
</evidence>
<dbReference type="PROSITE" id="PS51257">
    <property type="entry name" value="PROKAR_LIPOPROTEIN"/>
    <property type="match status" value="1"/>
</dbReference>
<evidence type="ECO:0000256" key="1">
    <source>
        <dbReference type="SAM" id="MobiDB-lite"/>
    </source>
</evidence>